<evidence type="ECO:0000313" key="2">
    <source>
        <dbReference type="EMBL" id="RRT41706.1"/>
    </source>
</evidence>
<gene>
    <name evidence="2" type="ORF">B296_00054691</name>
</gene>
<organism evidence="2 3">
    <name type="scientific">Ensete ventricosum</name>
    <name type="common">Abyssinian banana</name>
    <name type="synonym">Musa ensete</name>
    <dbReference type="NCBI Taxonomy" id="4639"/>
    <lineage>
        <taxon>Eukaryota</taxon>
        <taxon>Viridiplantae</taxon>
        <taxon>Streptophyta</taxon>
        <taxon>Embryophyta</taxon>
        <taxon>Tracheophyta</taxon>
        <taxon>Spermatophyta</taxon>
        <taxon>Magnoliopsida</taxon>
        <taxon>Liliopsida</taxon>
        <taxon>Zingiberales</taxon>
        <taxon>Musaceae</taxon>
        <taxon>Ensete</taxon>
    </lineage>
</organism>
<evidence type="ECO:0000256" key="1">
    <source>
        <dbReference type="SAM" id="MobiDB-lite"/>
    </source>
</evidence>
<sequence>MVDEIRNSNIIGLMVAEIHNSGTTGRMVVKICNSGTIGLMVTEICNLGTIGLIVAEIHNSRTTRLMVVEICNSGTMRLMVAEIRNSGTTRFMVAKIRNSGTTGLMVAEIRNSGTTGLMVAEIRNSGTMGLMVDEIHLCMTRICGSKGLGAKGSSSVEVVPSASSEGTRSEGPEASVLGSSSSRIRSQVDAKSQRDLEVMKSCHDVVSIVGEEALGPIRECYSIPEEYVLRPYNVESSEISISVDALEVSTTVKWFSLCIVSGTVVGDVSTSD</sequence>
<proteinExistence type="predicted"/>
<evidence type="ECO:0000313" key="3">
    <source>
        <dbReference type="Proteomes" id="UP000287651"/>
    </source>
</evidence>
<feature type="compositionally biased region" description="Low complexity" evidence="1">
    <location>
        <begin position="151"/>
        <end position="165"/>
    </location>
</feature>
<comment type="caution">
    <text evidence="2">The sequence shown here is derived from an EMBL/GenBank/DDBJ whole genome shotgun (WGS) entry which is preliminary data.</text>
</comment>
<name>A0A426XQC0_ENSVE</name>
<dbReference type="AlphaFoldDB" id="A0A426XQC0"/>
<protein>
    <submittedName>
        <fullName evidence="2">Uncharacterized protein</fullName>
    </submittedName>
</protein>
<reference evidence="2 3" key="1">
    <citation type="journal article" date="2014" name="Agronomy (Basel)">
        <title>A Draft Genome Sequence for Ensete ventricosum, the Drought-Tolerant Tree Against Hunger.</title>
        <authorList>
            <person name="Harrison J."/>
            <person name="Moore K.A."/>
            <person name="Paszkiewicz K."/>
            <person name="Jones T."/>
            <person name="Grant M."/>
            <person name="Ambacheew D."/>
            <person name="Muzemil S."/>
            <person name="Studholme D.J."/>
        </authorList>
    </citation>
    <scope>NUCLEOTIDE SEQUENCE [LARGE SCALE GENOMIC DNA]</scope>
</reference>
<feature type="region of interest" description="Disordered" evidence="1">
    <location>
        <begin position="148"/>
        <end position="183"/>
    </location>
</feature>
<dbReference type="EMBL" id="AMZH03018359">
    <property type="protein sequence ID" value="RRT41706.1"/>
    <property type="molecule type" value="Genomic_DNA"/>
</dbReference>
<accession>A0A426XQC0</accession>
<dbReference type="Proteomes" id="UP000287651">
    <property type="component" value="Unassembled WGS sequence"/>
</dbReference>